<protein>
    <recommendedName>
        <fullName evidence="9">Rieske-type oxygenase</fullName>
    </recommendedName>
</protein>
<comment type="caution">
    <text evidence="12">The sequence shown here is derived from an EMBL/GenBank/DDBJ whole genome shotgun (WGS) entry which is preliminary data.</text>
</comment>
<dbReference type="Pfam" id="PF00355">
    <property type="entry name" value="Rieske"/>
    <property type="match status" value="1"/>
</dbReference>
<evidence type="ECO:0000313" key="13">
    <source>
        <dbReference type="Proteomes" id="UP001285521"/>
    </source>
</evidence>
<gene>
    <name evidence="12" type="ORF">SK803_03715</name>
</gene>
<evidence type="ECO:0000256" key="5">
    <source>
        <dbReference type="ARBA" id="ARBA00023002"/>
    </source>
</evidence>
<dbReference type="InterPro" id="IPR045605">
    <property type="entry name" value="KshA-like_C"/>
</dbReference>
<dbReference type="CDD" id="cd03531">
    <property type="entry name" value="Rieske_RO_Alpha_KSH"/>
    <property type="match status" value="1"/>
</dbReference>
<reference evidence="12 13" key="1">
    <citation type="submission" date="2023-11" db="EMBL/GenBank/DDBJ databases">
        <title>Lentzea sokolovensis, sp. nov., Lentzea kristufkii, sp. nov., and Lentzea miocenensis, sp. nov., rare actinobacteria from Sokolov Coal Basin, Miocene lacustrine sediment, Czech Republic.</title>
        <authorList>
            <person name="Lara A."/>
            <person name="Kotroba L."/>
            <person name="Nouioui I."/>
            <person name="Neumann-Schaal M."/>
            <person name="Mast Y."/>
            <person name="Chronakova A."/>
        </authorList>
    </citation>
    <scope>NUCLEOTIDE SEQUENCE [LARGE SCALE GENOMIC DNA]</scope>
    <source>
        <strain evidence="12 13">BCCO 10_0856</strain>
    </source>
</reference>
<keyword evidence="5" id="KW-0560">Oxidoreductase</keyword>
<evidence type="ECO:0000256" key="9">
    <source>
        <dbReference type="ARBA" id="ARBA00030944"/>
    </source>
</evidence>
<evidence type="ECO:0000256" key="2">
    <source>
        <dbReference type="ARBA" id="ARBA00022714"/>
    </source>
</evidence>
<evidence type="ECO:0000256" key="3">
    <source>
        <dbReference type="ARBA" id="ARBA00022723"/>
    </source>
</evidence>
<organism evidence="12 13">
    <name type="scientific">Lentzea miocenica</name>
    <dbReference type="NCBI Taxonomy" id="3095431"/>
    <lineage>
        <taxon>Bacteria</taxon>
        <taxon>Bacillati</taxon>
        <taxon>Actinomycetota</taxon>
        <taxon>Actinomycetes</taxon>
        <taxon>Pseudonocardiales</taxon>
        <taxon>Pseudonocardiaceae</taxon>
        <taxon>Lentzea</taxon>
    </lineage>
</organism>
<comment type="cofactor">
    <cofactor evidence="1">
        <name>Fe cation</name>
        <dbReference type="ChEBI" id="CHEBI:24875"/>
    </cofactor>
</comment>
<accession>A0ABU4STT6</accession>
<dbReference type="Gene3D" id="3.90.380.10">
    <property type="entry name" value="Naphthalene 1,2-dioxygenase Alpha Subunit, Chain A, domain 1"/>
    <property type="match status" value="1"/>
</dbReference>
<dbReference type="PROSITE" id="PS51296">
    <property type="entry name" value="RIESKE"/>
    <property type="match status" value="1"/>
</dbReference>
<dbReference type="RefSeq" id="WP_319964297.1">
    <property type="nucleotide sequence ID" value="NZ_JAXAVW010000002.1"/>
</dbReference>
<dbReference type="Pfam" id="PF19298">
    <property type="entry name" value="KshA_C"/>
    <property type="match status" value="1"/>
</dbReference>
<keyword evidence="3" id="KW-0479">Metal-binding</keyword>
<dbReference type="InterPro" id="IPR036922">
    <property type="entry name" value="Rieske_2Fe-2S_sf"/>
</dbReference>
<evidence type="ECO:0000256" key="8">
    <source>
        <dbReference type="ARBA" id="ARBA00023221"/>
    </source>
</evidence>
<dbReference type="InterPro" id="IPR050584">
    <property type="entry name" value="Cholesterol_7-desaturase"/>
</dbReference>
<dbReference type="SUPFAM" id="SSF50022">
    <property type="entry name" value="ISP domain"/>
    <property type="match status" value="1"/>
</dbReference>
<keyword evidence="2" id="KW-0001">2Fe-2S</keyword>
<comment type="subunit">
    <text evidence="10">Homotrimer. The two-component system 3-ketosteroid-9-alpha-monooxygenase is composed of an oxygenase component KshA and a reductase component KshB.</text>
</comment>
<evidence type="ECO:0000256" key="4">
    <source>
        <dbReference type="ARBA" id="ARBA00022963"/>
    </source>
</evidence>
<name>A0ABU4STT6_9PSEU</name>
<sequence>MTQDAVRTIDTGAPPARFARGWHCLGLASTFRDGKPHAVEAFGTKLVVFASEDGKINVLDGYCRHMGGDLTQGTVKGDNIACPFHDWRWAGNGKCVDIPYAKRVPLRARTRSWITLEENKQLFVWNDPQGNPPPENVTIPRIESAFSDEWSNWTWDSVVIEGANCREIIDNVVDMAHFFYIHFAFPTYFKNVMEGHVASQYLTTRGRPDVAMGSNYTGDVEVRSEAAYYGPSYMIDYLWNDYKGLEIETVLINCHYPITPNSFRLQWGAIVKKLPGVDDVHADKIAAKFARGIGVGFLQDVEIWRNKTRIDNPLLCEEDGPVYQLRRWYEQFYVDVEDVSDDMVRRFEFEVDTSRAIEVWEKEVAENLAKREPAAQESAT</sequence>
<keyword evidence="4" id="KW-0442">Lipid degradation</keyword>
<keyword evidence="6" id="KW-0408">Iron</keyword>
<dbReference type="InterPro" id="IPR017941">
    <property type="entry name" value="Rieske_2Fe-2S"/>
</dbReference>
<keyword evidence="8" id="KW-0443">Lipid metabolism</keyword>
<evidence type="ECO:0000256" key="1">
    <source>
        <dbReference type="ARBA" id="ARBA00001962"/>
    </source>
</evidence>
<dbReference type="SUPFAM" id="SSF55961">
    <property type="entry name" value="Bet v1-like"/>
    <property type="match status" value="1"/>
</dbReference>
<keyword evidence="8" id="KW-0753">Steroid metabolism</keyword>
<evidence type="ECO:0000256" key="10">
    <source>
        <dbReference type="ARBA" id="ARBA00046982"/>
    </source>
</evidence>
<keyword evidence="13" id="KW-1185">Reference proteome</keyword>
<dbReference type="Proteomes" id="UP001285521">
    <property type="component" value="Unassembled WGS sequence"/>
</dbReference>
<dbReference type="Gene3D" id="2.102.10.10">
    <property type="entry name" value="Rieske [2Fe-2S] iron-sulphur domain"/>
    <property type="match status" value="1"/>
</dbReference>
<feature type="domain" description="Rieske" evidence="11">
    <location>
        <begin position="22"/>
        <end position="124"/>
    </location>
</feature>
<proteinExistence type="predicted"/>
<dbReference type="PANTHER" id="PTHR21266:SF60">
    <property type="entry name" value="3-KETOSTEROID-9-ALPHA-MONOOXYGENASE, OXYGENASE COMPONENT"/>
    <property type="match status" value="1"/>
</dbReference>
<evidence type="ECO:0000313" key="12">
    <source>
        <dbReference type="EMBL" id="MDX8029299.1"/>
    </source>
</evidence>
<evidence type="ECO:0000256" key="6">
    <source>
        <dbReference type="ARBA" id="ARBA00023004"/>
    </source>
</evidence>
<keyword evidence="7" id="KW-0411">Iron-sulfur</keyword>
<evidence type="ECO:0000259" key="11">
    <source>
        <dbReference type="PROSITE" id="PS51296"/>
    </source>
</evidence>
<evidence type="ECO:0000256" key="7">
    <source>
        <dbReference type="ARBA" id="ARBA00023014"/>
    </source>
</evidence>
<dbReference type="PANTHER" id="PTHR21266">
    <property type="entry name" value="IRON-SULFUR DOMAIN CONTAINING PROTEIN"/>
    <property type="match status" value="1"/>
</dbReference>
<dbReference type="EMBL" id="JAXAVW010000002">
    <property type="protein sequence ID" value="MDX8029299.1"/>
    <property type="molecule type" value="Genomic_DNA"/>
</dbReference>